<dbReference type="AlphaFoldDB" id="A0A024UUH3"/>
<accession>A0A024UUH3</accession>
<dbReference type="EMBL" id="KI913952">
    <property type="protein sequence ID" value="ETW09605.1"/>
    <property type="molecule type" value="Genomic_DNA"/>
</dbReference>
<dbReference type="RefSeq" id="XP_008861016.1">
    <property type="nucleotide sequence ID" value="XM_008862794.1"/>
</dbReference>
<feature type="compositionally biased region" description="Low complexity" evidence="2">
    <location>
        <begin position="310"/>
        <end position="322"/>
    </location>
</feature>
<feature type="region of interest" description="Disordered" evidence="2">
    <location>
        <begin position="306"/>
        <end position="331"/>
    </location>
</feature>
<dbReference type="GeneID" id="20077193"/>
<keyword evidence="1" id="KW-0175">Coiled coil</keyword>
<reference evidence="3" key="1">
    <citation type="submission" date="2013-12" db="EMBL/GenBank/DDBJ databases">
        <title>The Genome Sequence of Aphanomyces invadans NJM9701.</title>
        <authorList>
            <consortium name="The Broad Institute Genomics Platform"/>
            <person name="Russ C."/>
            <person name="Tyler B."/>
            <person name="van West P."/>
            <person name="Dieguez-Uribeondo J."/>
            <person name="Young S.K."/>
            <person name="Zeng Q."/>
            <person name="Gargeya S."/>
            <person name="Fitzgerald M."/>
            <person name="Abouelleil A."/>
            <person name="Alvarado L."/>
            <person name="Chapman S.B."/>
            <person name="Gainer-Dewar J."/>
            <person name="Goldberg J."/>
            <person name="Griggs A."/>
            <person name="Gujja S."/>
            <person name="Hansen M."/>
            <person name="Howarth C."/>
            <person name="Imamovic A."/>
            <person name="Ireland A."/>
            <person name="Larimer J."/>
            <person name="McCowan C."/>
            <person name="Murphy C."/>
            <person name="Pearson M."/>
            <person name="Poon T.W."/>
            <person name="Priest M."/>
            <person name="Roberts A."/>
            <person name="Saif S."/>
            <person name="Shea T."/>
            <person name="Sykes S."/>
            <person name="Wortman J."/>
            <person name="Nusbaum C."/>
            <person name="Birren B."/>
        </authorList>
    </citation>
    <scope>NUCLEOTIDE SEQUENCE [LARGE SCALE GENOMIC DNA]</scope>
    <source>
        <strain evidence="3">NJM9701</strain>
    </source>
</reference>
<evidence type="ECO:0000256" key="2">
    <source>
        <dbReference type="SAM" id="MobiDB-lite"/>
    </source>
</evidence>
<organism evidence="3">
    <name type="scientific">Aphanomyces invadans</name>
    <dbReference type="NCBI Taxonomy" id="157072"/>
    <lineage>
        <taxon>Eukaryota</taxon>
        <taxon>Sar</taxon>
        <taxon>Stramenopiles</taxon>
        <taxon>Oomycota</taxon>
        <taxon>Saprolegniomycetes</taxon>
        <taxon>Saprolegniales</taxon>
        <taxon>Verrucalvaceae</taxon>
        <taxon>Aphanomyces</taxon>
    </lineage>
</organism>
<sequence>MLESISFTHQAYSKLGSVQRTVQCELEGLRKMLQLQEQAAATLGTPPAPPMLPLGPHANAVDNQDWDVIQEPSRLQLQRHVKDPVDPATARCEAMLQQAERSADVLYETLEFESKELAHVRETMDMKWRDIARTLADEIRQLKKVVADKDTVVEQLRQELRHTHQLALAHEEDLVTRSNATLRRNEELQKLSASAHETNQMLMAQVQTLRQTLETQRATASEQRDKDEEWQGMLAEQNRQLQIQLSHESQAKAELQAMLASVIQQHAPPPPPTAVRAITVSAPKPHKHFPSVITASTPHLLPRLAGGPAGASSGAAKPIPSSTASCVPLWK</sequence>
<proteinExistence type="predicted"/>
<name>A0A024UUH3_9STRA</name>
<dbReference type="OrthoDB" id="78856at2759"/>
<feature type="coiled-coil region" evidence="1">
    <location>
        <begin position="96"/>
        <end position="159"/>
    </location>
</feature>
<gene>
    <name evidence="3" type="ORF">H310_00143</name>
</gene>
<protein>
    <submittedName>
        <fullName evidence="3">Uncharacterized protein</fullName>
    </submittedName>
</protein>
<evidence type="ECO:0000256" key="1">
    <source>
        <dbReference type="SAM" id="Coils"/>
    </source>
</evidence>
<evidence type="ECO:0000313" key="3">
    <source>
        <dbReference type="EMBL" id="ETW09605.1"/>
    </source>
</evidence>
<dbReference type="VEuPathDB" id="FungiDB:H310_00143"/>